<accession>A0AAD5U7N8</accession>
<dbReference type="AlphaFoldDB" id="A0AAD5U7N8"/>
<protein>
    <submittedName>
        <fullName evidence="1">Uncharacterized protein</fullName>
    </submittedName>
</protein>
<dbReference type="EMBL" id="JADGJW010000046">
    <property type="protein sequence ID" value="KAJ3226011.1"/>
    <property type="molecule type" value="Genomic_DNA"/>
</dbReference>
<name>A0AAD5U7N8_9FUNG</name>
<sequence>MTKPDNCFTCPKPECRPISECPMCKIAGCDAIRCGNDTVCKIITPENCFNHCPIAECVKLSQLGDDCGNYSDVKKICDTGLTCKLTDISLPEIGGVCVKEAPSCAAVTCLSGSVCEITQKTCVSCPEARCSLPKECVACDMMIPTCDAVDCAEGYQCSVVPPKDCTECAIAQCVPTF</sequence>
<dbReference type="Proteomes" id="UP001211065">
    <property type="component" value="Unassembled WGS sequence"/>
</dbReference>
<keyword evidence="2" id="KW-1185">Reference proteome</keyword>
<gene>
    <name evidence="1" type="ORF">HK099_005717</name>
</gene>
<evidence type="ECO:0000313" key="1">
    <source>
        <dbReference type="EMBL" id="KAJ3226011.1"/>
    </source>
</evidence>
<reference evidence="1" key="1">
    <citation type="submission" date="2020-05" db="EMBL/GenBank/DDBJ databases">
        <title>Phylogenomic resolution of chytrid fungi.</title>
        <authorList>
            <person name="Stajich J.E."/>
            <person name="Amses K."/>
            <person name="Simmons R."/>
            <person name="Seto K."/>
            <person name="Myers J."/>
            <person name="Bonds A."/>
            <person name="Quandt C.A."/>
            <person name="Barry K."/>
            <person name="Liu P."/>
            <person name="Grigoriev I."/>
            <person name="Longcore J.E."/>
            <person name="James T.Y."/>
        </authorList>
    </citation>
    <scope>NUCLEOTIDE SEQUENCE</scope>
    <source>
        <strain evidence="1">JEL0476</strain>
    </source>
</reference>
<proteinExistence type="predicted"/>
<organism evidence="1 2">
    <name type="scientific">Clydaea vesicula</name>
    <dbReference type="NCBI Taxonomy" id="447962"/>
    <lineage>
        <taxon>Eukaryota</taxon>
        <taxon>Fungi</taxon>
        <taxon>Fungi incertae sedis</taxon>
        <taxon>Chytridiomycota</taxon>
        <taxon>Chytridiomycota incertae sedis</taxon>
        <taxon>Chytridiomycetes</taxon>
        <taxon>Lobulomycetales</taxon>
        <taxon>Lobulomycetaceae</taxon>
        <taxon>Clydaea</taxon>
    </lineage>
</organism>
<evidence type="ECO:0000313" key="2">
    <source>
        <dbReference type="Proteomes" id="UP001211065"/>
    </source>
</evidence>
<comment type="caution">
    <text evidence="1">The sequence shown here is derived from an EMBL/GenBank/DDBJ whole genome shotgun (WGS) entry which is preliminary data.</text>
</comment>